<dbReference type="EMBL" id="UXEP01000017">
    <property type="protein sequence ID" value="VDC42849.1"/>
    <property type="molecule type" value="Genomic_DNA"/>
</dbReference>
<gene>
    <name evidence="1" type="ORF">FMV2238Y02_13220</name>
</gene>
<dbReference type="Proteomes" id="UP000280759">
    <property type="component" value="Unassembled WGS sequence"/>
</dbReference>
<proteinExistence type="predicted"/>
<reference evidence="1 2" key="1">
    <citation type="submission" date="2018-10" db="EMBL/GenBank/DDBJ databases">
        <authorList>
            <consortium name="Molecular Microbiology and Infection Unit (UMMI)"/>
            <person name="Machado M."/>
        </authorList>
    </citation>
    <scope>NUCLEOTIDE SEQUENCE [LARGE SCALE GENOMIC DNA]</scope>
    <source>
        <strain evidence="1">FMV2238.02</strain>
    </source>
</reference>
<dbReference type="AlphaFoldDB" id="A0A3P5Y6K7"/>
<protein>
    <submittedName>
        <fullName evidence="1">Uncharacterized protein</fullName>
    </submittedName>
</protein>
<evidence type="ECO:0000313" key="1">
    <source>
        <dbReference type="EMBL" id="VDC42849.1"/>
    </source>
</evidence>
<organism evidence="1 2">
    <name type="scientific">Streptococcus canis</name>
    <dbReference type="NCBI Taxonomy" id="1329"/>
    <lineage>
        <taxon>Bacteria</taxon>
        <taxon>Bacillati</taxon>
        <taxon>Bacillota</taxon>
        <taxon>Bacilli</taxon>
        <taxon>Lactobacillales</taxon>
        <taxon>Streptococcaceae</taxon>
        <taxon>Streptococcus</taxon>
    </lineage>
</organism>
<accession>A0A3P5Y6K7</accession>
<keyword evidence="2" id="KW-1185">Reference proteome</keyword>
<sequence length="64" mass="7220">MMQELNLTPTQTLILFFVLGLLGLLLSLSKSLIDIDLPEDSTEPKPPQNANYGAYMQSQNIYYN</sequence>
<name>A0A3P5Y6K7_STRCB</name>
<evidence type="ECO:0000313" key="2">
    <source>
        <dbReference type="Proteomes" id="UP000280759"/>
    </source>
</evidence>